<dbReference type="Proteomes" id="UP000011777">
    <property type="component" value="Unassembled WGS sequence"/>
</dbReference>
<evidence type="ECO:0000313" key="2">
    <source>
        <dbReference type="Proteomes" id="UP000011777"/>
    </source>
</evidence>
<reference evidence="1 2" key="1">
    <citation type="submission" date="2013-02" db="EMBL/GenBank/DDBJ databases">
        <title>Genome sequence of Candida maltosa Xu316, a potential industrial strain for xylitol and ethanol production.</title>
        <authorList>
            <person name="Yu J."/>
            <person name="Wang Q."/>
            <person name="Geng X."/>
            <person name="Bao W."/>
            <person name="He P."/>
            <person name="Cai J."/>
        </authorList>
    </citation>
    <scope>NUCLEOTIDE SEQUENCE [LARGE SCALE GENOMIC DNA]</scope>
    <source>
        <strain evidence="2">Xu316</strain>
    </source>
</reference>
<comment type="caution">
    <text evidence="1">The sequence shown here is derived from an EMBL/GenBank/DDBJ whole genome shotgun (WGS) entry which is preliminary data.</text>
</comment>
<dbReference type="HOGENOM" id="CLU_2277144_0_0_1"/>
<dbReference type="AlphaFoldDB" id="M3JY68"/>
<sequence>MTYELPPLDSELEEELKIIIENKTFDPNIAKTSWESGILPKVISRLDQLVELSKNQSGDNVYDTIKKINDRIKSHLMSLMSTSPPFTIHRIAEIVLDPNGQC</sequence>
<keyword evidence="2" id="KW-1185">Reference proteome</keyword>
<evidence type="ECO:0000313" key="1">
    <source>
        <dbReference type="EMBL" id="EMG47920.1"/>
    </source>
</evidence>
<gene>
    <name evidence="1" type="ORF">G210_1607</name>
</gene>
<name>M3JY68_CANMX</name>
<dbReference type="STRING" id="1245528.M3JY68"/>
<dbReference type="OrthoDB" id="341898at2759"/>
<dbReference type="EMBL" id="AOGT01001333">
    <property type="protein sequence ID" value="EMG47920.1"/>
    <property type="molecule type" value="Genomic_DNA"/>
</dbReference>
<dbReference type="eggNOG" id="ENOG502SBSZ">
    <property type="taxonomic scope" value="Eukaryota"/>
</dbReference>
<accession>M3JY68</accession>
<proteinExistence type="predicted"/>
<protein>
    <submittedName>
        <fullName evidence="1">Uncharacterized protein</fullName>
    </submittedName>
</protein>
<organism evidence="1 2">
    <name type="scientific">Candida maltosa (strain Xu316)</name>
    <name type="common">Yeast</name>
    <dbReference type="NCBI Taxonomy" id="1245528"/>
    <lineage>
        <taxon>Eukaryota</taxon>
        <taxon>Fungi</taxon>
        <taxon>Dikarya</taxon>
        <taxon>Ascomycota</taxon>
        <taxon>Saccharomycotina</taxon>
        <taxon>Pichiomycetes</taxon>
        <taxon>Debaryomycetaceae</taxon>
        <taxon>Candida/Lodderomyces clade</taxon>
        <taxon>Candida</taxon>
    </lineage>
</organism>